<dbReference type="SUPFAM" id="SSF63380">
    <property type="entry name" value="Riboflavin synthase domain-like"/>
    <property type="match status" value="1"/>
</dbReference>
<dbReference type="InterPro" id="IPR017927">
    <property type="entry name" value="FAD-bd_FR_type"/>
</dbReference>
<dbReference type="PROSITE" id="PS51384">
    <property type="entry name" value="FAD_FR"/>
    <property type="match status" value="1"/>
</dbReference>
<evidence type="ECO:0000259" key="2">
    <source>
        <dbReference type="PROSITE" id="PS51384"/>
    </source>
</evidence>
<dbReference type="PANTHER" id="PTHR43396">
    <property type="entry name" value="FLAVOHEMOPROTEIN"/>
    <property type="match status" value="1"/>
</dbReference>
<protein>
    <recommendedName>
        <fullName evidence="2">FAD-binding FR-type domain-containing protein</fullName>
    </recommendedName>
</protein>
<dbReference type="PANTHER" id="PTHR43396:SF6">
    <property type="entry name" value="ABL201WP"/>
    <property type="match status" value="1"/>
</dbReference>
<name>A0ABS2DS18_9BURK</name>
<evidence type="ECO:0000313" key="3">
    <source>
        <dbReference type="EMBL" id="MBM6704053.1"/>
    </source>
</evidence>
<keyword evidence="4" id="KW-1185">Reference proteome</keyword>
<dbReference type="SUPFAM" id="SSF52343">
    <property type="entry name" value="Ferredoxin reductase-like, C-terminal NADP-linked domain"/>
    <property type="match status" value="1"/>
</dbReference>
<keyword evidence="1" id="KW-1133">Transmembrane helix</keyword>
<feature type="transmembrane region" description="Helical" evidence="1">
    <location>
        <begin position="127"/>
        <end position="146"/>
    </location>
</feature>
<dbReference type="Proteomes" id="UP000715095">
    <property type="component" value="Unassembled WGS sequence"/>
</dbReference>
<keyword evidence="1" id="KW-0472">Membrane</keyword>
<gene>
    <name evidence="3" type="ORF">H6A60_06075</name>
</gene>
<reference evidence="3 4" key="1">
    <citation type="journal article" date="2021" name="Sci. Rep.">
        <title>The distribution of antibiotic resistance genes in chicken gut microbiota commensals.</title>
        <authorList>
            <person name="Juricova H."/>
            <person name="Matiasovicova J."/>
            <person name="Kubasova T."/>
            <person name="Cejkova D."/>
            <person name="Rychlik I."/>
        </authorList>
    </citation>
    <scope>NUCLEOTIDE SEQUENCE [LARGE SCALE GENOMIC DNA]</scope>
    <source>
        <strain evidence="3 4">An829</strain>
    </source>
</reference>
<accession>A0ABS2DS18</accession>
<evidence type="ECO:0000256" key="1">
    <source>
        <dbReference type="SAM" id="Phobius"/>
    </source>
</evidence>
<organism evidence="3 4">
    <name type="scientific">Sutterella massiliensis</name>
    <dbReference type="NCBI Taxonomy" id="1816689"/>
    <lineage>
        <taxon>Bacteria</taxon>
        <taxon>Pseudomonadati</taxon>
        <taxon>Pseudomonadota</taxon>
        <taxon>Betaproteobacteria</taxon>
        <taxon>Burkholderiales</taxon>
        <taxon>Sutterellaceae</taxon>
        <taxon>Sutterella</taxon>
    </lineage>
</organism>
<dbReference type="RefSeq" id="WP_205102516.1">
    <property type="nucleotide sequence ID" value="NZ_JACJJC010000007.1"/>
</dbReference>
<evidence type="ECO:0000313" key="4">
    <source>
        <dbReference type="Proteomes" id="UP000715095"/>
    </source>
</evidence>
<dbReference type="InterPro" id="IPR039261">
    <property type="entry name" value="FNR_nucleotide-bd"/>
</dbReference>
<proteinExistence type="predicted"/>
<keyword evidence="1" id="KW-0812">Transmembrane</keyword>
<dbReference type="EMBL" id="JACJJC010000007">
    <property type="protein sequence ID" value="MBM6704053.1"/>
    <property type="molecule type" value="Genomic_DNA"/>
</dbReference>
<sequence length="257" mass="28459">MTTTELKISSWRTYECVNRVEECAGVDSYYLLAKDGKPMEGLLPGQYVYVKANFPSTGEFGPASFPVSSAPDAGLLRLTVKYVSGRNQVDETSTEARLHRLLKVGETIELSEPFGEFTFNFKEEHPVVIIAAGICIAGVVPLLSALSTENPLRELHFLYSAANSARYPLKSEVDSIMKGLPHGAKAVFFTSPLEGDVIGRDYDAQGRISAERIRFFCQDPDADFWLAGPKEFMESVKAALLEIGVIEPRIHCEDYKH</sequence>
<feature type="domain" description="FAD-binding FR-type" evidence="2">
    <location>
        <begin position="9"/>
        <end position="120"/>
    </location>
</feature>
<dbReference type="Gene3D" id="2.40.30.10">
    <property type="entry name" value="Translation factors"/>
    <property type="match status" value="1"/>
</dbReference>
<dbReference type="Gene3D" id="3.40.50.80">
    <property type="entry name" value="Nucleotide-binding domain of ferredoxin-NADP reductase (FNR) module"/>
    <property type="match status" value="1"/>
</dbReference>
<comment type="caution">
    <text evidence="3">The sequence shown here is derived from an EMBL/GenBank/DDBJ whole genome shotgun (WGS) entry which is preliminary data.</text>
</comment>
<dbReference type="InterPro" id="IPR017938">
    <property type="entry name" value="Riboflavin_synthase-like_b-brl"/>
</dbReference>